<evidence type="ECO:0000313" key="2">
    <source>
        <dbReference type="Proteomes" id="UP000308600"/>
    </source>
</evidence>
<evidence type="ECO:0000313" key="1">
    <source>
        <dbReference type="EMBL" id="TFK67589.1"/>
    </source>
</evidence>
<accession>A0ACD3AQL0</accession>
<sequence>MSNKLLARDALLSLAKQQLNLSSNPSSDGRVPTEYLDELRRHLSSHPNDYHFLLALEPGRGLGKVKCLERRCNRMDIPLVPRLKTSDGGRSVGFGSLSAYSIHVAEHPTHSIDSQARVRGSRGSYATDSAQQTATSGHSALLDLLDRTTAPNSAPVQSTRSVQSLKREPTEVALPPARSSVTVFNMNSSQQGMDLPAKGVKTEGSWNTKKPLSSVNSNSLISMDGNAVTDLRQRIREIQEQLSPIQTALDRLRVKRRPSKADRTRIVNLTQQMNRLNVMKAEYIAAIPAASPVKKPQSKALPYSNQPALPAPFHVADRKPVVQPLPQPVASGSNAVINNPRMPNIRPPPIFSESESDPEADYDMDAWDSGDENIVNEALEHIGPIIPNVFALDDSAHDSNGDWHGRGRDTFVGPRAKADDIEKFLVEAGNAEQFDGNASVDKALEKLGLESQYDLIPGMEVALMPHQTIGVAWMLEKEQSPLKGGCLGDDMGLGKTIQMIALMIKNKSADPLCKTNLIVAPTALLDQWKLEIELKTNCDLKCLIYHGSSKPKRKKDLIKYDVVLTTYSTMALEWPDLENEEKKKIKAKKKKPAQDFVVSDSDDDDDRQPGRKRRKEAGLLFQVDFYRVILDEAQAIRNRRTRTSRAVTDLRGEYRWCLTGTPIINGLGDMYGYLRFLKIRPWYDFQEFQGHIGRLERKNPQLAVSRLPFLYRRMKDTELDGKRLIELPPKTVDLVKLDFTPDEREIYDMVETRTQQKFNRYLRSGTVLKNYHQVLVLLLRLRQICSHPSLIQEEGGLIHTEGEKPDAESVSNELARAKRLVSAAFVKKVQEKLKETMLARVEAEKESEDAIADDEECPICYDMLTNPVVTACGHIFCRECICDVLNMPMPANLMEQEKFKVDERPCPSCRSPVTGAKLFSRAAFEPADEELLGGPMDIDSDEEYAARKSKGKGRASSKRIQRPQRKRKLVVLDSDEEDEEDTPKAKGKKRRTGDDSDYEEENDDNSDDEYEQTGHAYTRLGKRRRIVLDSDEEEEVIVGLPKQSKKGKEKEKKKPELEFLPSTKMKYMMDQIVKLAKEKPDEKTLVVSQWTSCLSLVSQYLSEQGIAHVKYQGDMNRIKRDQAVRVFMASDKAPVMLMSLKCGGVGLNLTRANNVISLDLGWSQAVEAQAFDRVHRLGQTRAVVVQRLVIENTVEDRVLTMQERKQTLADGSLGEGSGKKIGRLSVRELAALFGLDRHGNRIQAQDD</sequence>
<protein>
    <submittedName>
        <fullName evidence="1">Uncharacterized protein</fullName>
    </submittedName>
</protein>
<gene>
    <name evidence="1" type="ORF">BDN72DRAFT_898843</name>
</gene>
<organism evidence="1 2">
    <name type="scientific">Pluteus cervinus</name>
    <dbReference type="NCBI Taxonomy" id="181527"/>
    <lineage>
        <taxon>Eukaryota</taxon>
        <taxon>Fungi</taxon>
        <taxon>Dikarya</taxon>
        <taxon>Basidiomycota</taxon>
        <taxon>Agaricomycotina</taxon>
        <taxon>Agaricomycetes</taxon>
        <taxon>Agaricomycetidae</taxon>
        <taxon>Agaricales</taxon>
        <taxon>Pluteineae</taxon>
        <taxon>Pluteaceae</taxon>
        <taxon>Pluteus</taxon>
    </lineage>
</organism>
<dbReference type="EMBL" id="ML208372">
    <property type="protein sequence ID" value="TFK67589.1"/>
    <property type="molecule type" value="Genomic_DNA"/>
</dbReference>
<dbReference type="Proteomes" id="UP000308600">
    <property type="component" value="Unassembled WGS sequence"/>
</dbReference>
<name>A0ACD3AQL0_9AGAR</name>
<proteinExistence type="predicted"/>
<keyword evidence="2" id="KW-1185">Reference proteome</keyword>
<reference evidence="1 2" key="1">
    <citation type="journal article" date="2019" name="Nat. Ecol. Evol.">
        <title>Megaphylogeny resolves global patterns of mushroom evolution.</title>
        <authorList>
            <person name="Varga T."/>
            <person name="Krizsan K."/>
            <person name="Foldi C."/>
            <person name="Dima B."/>
            <person name="Sanchez-Garcia M."/>
            <person name="Sanchez-Ramirez S."/>
            <person name="Szollosi G.J."/>
            <person name="Szarkandi J.G."/>
            <person name="Papp V."/>
            <person name="Albert L."/>
            <person name="Andreopoulos W."/>
            <person name="Angelini C."/>
            <person name="Antonin V."/>
            <person name="Barry K.W."/>
            <person name="Bougher N.L."/>
            <person name="Buchanan P."/>
            <person name="Buyck B."/>
            <person name="Bense V."/>
            <person name="Catcheside P."/>
            <person name="Chovatia M."/>
            <person name="Cooper J."/>
            <person name="Damon W."/>
            <person name="Desjardin D."/>
            <person name="Finy P."/>
            <person name="Geml J."/>
            <person name="Haridas S."/>
            <person name="Hughes K."/>
            <person name="Justo A."/>
            <person name="Karasinski D."/>
            <person name="Kautmanova I."/>
            <person name="Kiss B."/>
            <person name="Kocsube S."/>
            <person name="Kotiranta H."/>
            <person name="LaButti K.M."/>
            <person name="Lechner B.E."/>
            <person name="Liimatainen K."/>
            <person name="Lipzen A."/>
            <person name="Lukacs Z."/>
            <person name="Mihaltcheva S."/>
            <person name="Morgado L.N."/>
            <person name="Niskanen T."/>
            <person name="Noordeloos M.E."/>
            <person name="Ohm R.A."/>
            <person name="Ortiz-Santana B."/>
            <person name="Ovrebo C."/>
            <person name="Racz N."/>
            <person name="Riley R."/>
            <person name="Savchenko A."/>
            <person name="Shiryaev A."/>
            <person name="Soop K."/>
            <person name="Spirin V."/>
            <person name="Szebenyi C."/>
            <person name="Tomsovsky M."/>
            <person name="Tulloss R.E."/>
            <person name="Uehling J."/>
            <person name="Grigoriev I.V."/>
            <person name="Vagvolgyi C."/>
            <person name="Papp T."/>
            <person name="Martin F.M."/>
            <person name="Miettinen O."/>
            <person name="Hibbett D.S."/>
            <person name="Nagy L.G."/>
        </authorList>
    </citation>
    <scope>NUCLEOTIDE SEQUENCE [LARGE SCALE GENOMIC DNA]</scope>
    <source>
        <strain evidence="1 2">NL-1719</strain>
    </source>
</reference>